<name>A0A6J5NRG5_9CAUD</name>
<accession>A0A6J5NRG5</accession>
<gene>
    <name evidence="1" type="ORF">UFOVP320_12</name>
    <name evidence="2" type="ORF">UFOVP768_50</name>
</gene>
<organism evidence="2">
    <name type="scientific">uncultured Caudovirales phage</name>
    <dbReference type="NCBI Taxonomy" id="2100421"/>
    <lineage>
        <taxon>Viruses</taxon>
        <taxon>Duplodnaviria</taxon>
        <taxon>Heunggongvirae</taxon>
        <taxon>Uroviricota</taxon>
        <taxon>Caudoviricetes</taxon>
        <taxon>Peduoviridae</taxon>
        <taxon>Maltschvirus</taxon>
        <taxon>Maltschvirus maltsch</taxon>
    </lineage>
</organism>
<protein>
    <submittedName>
        <fullName evidence="2">Uncharacterized protein</fullName>
    </submittedName>
</protein>
<evidence type="ECO:0000313" key="2">
    <source>
        <dbReference type="EMBL" id="CAB4161362.1"/>
    </source>
</evidence>
<evidence type="ECO:0000313" key="1">
    <source>
        <dbReference type="EMBL" id="CAB4137175.1"/>
    </source>
</evidence>
<dbReference type="EMBL" id="LR796335">
    <property type="protein sequence ID" value="CAB4137175.1"/>
    <property type="molecule type" value="Genomic_DNA"/>
</dbReference>
<reference evidence="2" key="1">
    <citation type="submission" date="2020-04" db="EMBL/GenBank/DDBJ databases">
        <authorList>
            <person name="Chiriac C."/>
            <person name="Salcher M."/>
            <person name="Ghai R."/>
            <person name="Kavagutti S V."/>
        </authorList>
    </citation>
    <scope>NUCLEOTIDE SEQUENCE</scope>
</reference>
<sequence length="50" mass="5643">MDKRYVLMAVLRPSSIHLAACRALSCGSRPAMAVFLDRVEKTFSILEYKP</sequence>
<dbReference type="EMBL" id="LR796704">
    <property type="protein sequence ID" value="CAB4161362.1"/>
    <property type="molecule type" value="Genomic_DNA"/>
</dbReference>
<proteinExistence type="predicted"/>